<name>A0ABS9REI0_9FLAO</name>
<protein>
    <submittedName>
        <fullName evidence="2">Glycosyltransferase family 2 protein</fullName>
    </submittedName>
</protein>
<dbReference type="Proteomes" id="UP001156141">
    <property type="component" value="Unassembled WGS sequence"/>
</dbReference>
<proteinExistence type="predicted"/>
<evidence type="ECO:0000313" key="2">
    <source>
        <dbReference type="EMBL" id="MCH4551346.1"/>
    </source>
</evidence>
<feature type="domain" description="Glycosyltransferase 2-like" evidence="1">
    <location>
        <begin position="5"/>
        <end position="144"/>
    </location>
</feature>
<dbReference type="InterPro" id="IPR001173">
    <property type="entry name" value="Glyco_trans_2-like"/>
</dbReference>
<dbReference type="CDD" id="cd00761">
    <property type="entry name" value="Glyco_tranf_GTA_type"/>
    <property type="match status" value="1"/>
</dbReference>
<dbReference type="EMBL" id="JAKVQD010000001">
    <property type="protein sequence ID" value="MCH4551346.1"/>
    <property type="molecule type" value="Genomic_DNA"/>
</dbReference>
<comment type="caution">
    <text evidence="2">The sequence shown here is derived from an EMBL/GenBank/DDBJ whole genome shotgun (WGS) entry which is preliminary data.</text>
</comment>
<accession>A0ABS9REI0</accession>
<reference evidence="2" key="1">
    <citation type="submission" date="2022-02" db="EMBL/GenBank/DDBJ databases">
        <title>Aestuariibaculum sp., a marine bacterium isolated from sediment in Guangxi.</title>
        <authorList>
            <person name="Ying J."/>
        </authorList>
    </citation>
    <scope>NUCLEOTIDE SEQUENCE</scope>
    <source>
        <strain evidence="2">L182</strain>
    </source>
</reference>
<keyword evidence="3" id="KW-1185">Reference proteome</keyword>
<dbReference type="RefSeq" id="WP_240571687.1">
    <property type="nucleotide sequence ID" value="NZ_CP136709.1"/>
</dbReference>
<dbReference type="SUPFAM" id="SSF53448">
    <property type="entry name" value="Nucleotide-diphospho-sugar transferases"/>
    <property type="match status" value="1"/>
</dbReference>
<dbReference type="PANTHER" id="PTHR22916">
    <property type="entry name" value="GLYCOSYLTRANSFERASE"/>
    <property type="match status" value="1"/>
</dbReference>
<dbReference type="Pfam" id="PF00535">
    <property type="entry name" value="Glycos_transf_2"/>
    <property type="match status" value="1"/>
</dbReference>
<dbReference type="Gene3D" id="3.90.550.10">
    <property type="entry name" value="Spore Coat Polysaccharide Biosynthesis Protein SpsA, Chain A"/>
    <property type="match status" value="1"/>
</dbReference>
<gene>
    <name evidence="2" type="ORF">MKW35_01845</name>
</gene>
<dbReference type="InterPro" id="IPR029044">
    <property type="entry name" value="Nucleotide-diphossugar_trans"/>
</dbReference>
<evidence type="ECO:0000259" key="1">
    <source>
        <dbReference type="Pfam" id="PF00535"/>
    </source>
</evidence>
<sequence>MPFFSVIIPLFNKEDNITKTLNSVINQTFTDFEVIIINDGSTDSSLSKVQEISDKRFKIINQENSGASTARNNGISLSQGNYIALLDADDFWHTNHLEELKKQIHLFPDAGLYCNNYEIEFKNKTIKPALFNFNYSSSPIIIKDYFKSSIINSVAWTSAVAFKKTSFLAIGAFNSKFEIAEDIDLWIRFALKYDVCFNPRITMIYKKNIENSLSKYERNEIRYNFINNYRSYELENKSLKLYLDVNRYAVALRCKMNNEKQLYEKLKSEIDFNNINLKQKVLLHCPNNILRLIKKIQSILLENNIYLSAYK</sequence>
<evidence type="ECO:0000313" key="3">
    <source>
        <dbReference type="Proteomes" id="UP001156141"/>
    </source>
</evidence>
<organism evidence="2 3">
    <name type="scientific">Aestuariibaculum lutulentum</name>
    <dbReference type="NCBI Taxonomy" id="2920935"/>
    <lineage>
        <taxon>Bacteria</taxon>
        <taxon>Pseudomonadati</taxon>
        <taxon>Bacteroidota</taxon>
        <taxon>Flavobacteriia</taxon>
        <taxon>Flavobacteriales</taxon>
        <taxon>Flavobacteriaceae</taxon>
    </lineage>
</organism>